<dbReference type="AlphaFoldDB" id="A0A3A4N7F4"/>
<feature type="compositionally biased region" description="Basic and acidic residues" evidence="1">
    <location>
        <begin position="1"/>
        <end position="10"/>
    </location>
</feature>
<feature type="transmembrane region" description="Helical" evidence="2">
    <location>
        <begin position="76"/>
        <end position="109"/>
    </location>
</feature>
<keyword evidence="2" id="KW-1133">Transmembrane helix</keyword>
<name>A0A3A4N7F4_ABYX5</name>
<evidence type="ECO:0000313" key="4">
    <source>
        <dbReference type="EMBL" id="RJP17633.1"/>
    </source>
</evidence>
<dbReference type="EMBL" id="QZKU01000113">
    <property type="protein sequence ID" value="RJP17633.1"/>
    <property type="molecule type" value="Genomic_DNA"/>
</dbReference>
<proteinExistence type="predicted"/>
<sequence>MNSTSDRHNAPQEPYPVYPPHSASSPGGYAIASLVLGILSFAVCGPCAGIPAFIIGLTELTRIKRGAAPPEGKPFALAGAILGGINSALLIFGILLYLAIALFIIIVGFREGRY</sequence>
<gene>
    <name evidence="4" type="ORF">C4520_16020</name>
</gene>
<dbReference type="Pfam" id="PF13828">
    <property type="entry name" value="DUF4190"/>
    <property type="match status" value="1"/>
</dbReference>
<comment type="caution">
    <text evidence="4">The sequence shown here is derived from an EMBL/GenBank/DDBJ whole genome shotgun (WGS) entry which is preliminary data.</text>
</comment>
<evidence type="ECO:0000256" key="1">
    <source>
        <dbReference type="SAM" id="MobiDB-lite"/>
    </source>
</evidence>
<keyword evidence="2" id="KW-0472">Membrane</keyword>
<feature type="region of interest" description="Disordered" evidence="1">
    <location>
        <begin position="1"/>
        <end position="24"/>
    </location>
</feature>
<keyword evidence="2" id="KW-0812">Transmembrane</keyword>
<protein>
    <submittedName>
        <fullName evidence="4">DUF4190 domain-containing protein</fullName>
    </submittedName>
</protein>
<feature type="domain" description="DUF4190" evidence="3">
    <location>
        <begin position="29"/>
        <end position="91"/>
    </location>
</feature>
<accession>A0A3A4N7F4</accession>
<evidence type="ECO:0000256" key="2">
    <source>
        <dbReference type="SAM" id="Phobius"/>
    </source>
</evidence>
<dbReference type="Proteomes" id="UP000265882">
    <property type="component" value="Unassembled WGS sequence"/>
</dbReference>
<reference evidence="4 5" key="1">
    <citation type="journal article" date="2017" name="ISME J.">
        <title>Energy and carbon metabolisms in a deep terrestrial subsurface fluid microbial community.</title>
        <authorList>
            <person name="Momper L."/>
            <person name="Jungbluth S.P."/>
            <person name="Lee M.D."/>
            <person name="Amend J.P."/>
        </authorList>
    </citation>
    <scope>NUCLEOTIDE SEQUENCE [LARGE SCALE GENOMIC DNA]</scope>
    <source>
        <strain evidence="4">SURF_5</strain>
    </source>
</reference>
<dbReference type="InterPro" id="IPR025241">
    <property type="entry name" value="DUF4190"/>
</dbReference>
<organism evidence="4 5">
    <name type="scientific">Abyssobacteria bacterium (strain SURF_5)</name>
    <dbReference type="NCBI Taxonomy" id="2093360"/>
    <lineage>
        <taxon>Bacteria</taxon>
        <taxon>Pseudomonadati</taxon>
        <taxon>Candidatus Hydrogenedentota</taxon>
        <taxon>Candidatus Abyssobacteria</taxon>
    </lineage>
</organism>
<evidence type="ECO:0000313" key="5">
    <source>
        <dbReference type="Proteomes" id="UP000265882"/>
    </source>
</evidence>
<feature type="transmembrane region" description="Helical" evidence="2">
    <location>
        <begin position="29"/>
        <end position="55"/>
    </location>
</feature>
<evidence type="ECO:0000259" key="3">
    <source>
        <dbReference type="Pfam" id="PF13828"/>
    </source>
</evidence>